<dbReference type="PROSITE" id="PS50203">
    <property type="entry name" value="CALPAIN_CAT"/>
    <property type="match status" value="1"/>
</dbReference>
<feature type="compositionally biased region" description="Polar residues" evidence="2">
    <location>
        <begin position="1047"/>
        <end position="1063"/>
    </location>
</feature>
<dbReference type="PANTHER" id="PTHR46298">
    <property type="entry name" value="ANDROGLOBIN"/>
    <property type="match status" value="1"/>
</dbReference>
<evidence type="ECO:0000313" key="4">
    <source>
        <dbReference type="EMBL" id="TPX60309.1"/>
    </source>
</evidence>
<dbReference type="Proteomes" id="UP000318582">
    <property type="component" value="Unassembled WGS sequence"/>
</dbReference>
<reference evidence="4 5" key="1">
    <citation type="journal article" date="2019" name="Sci. Rep.">
        <title>Comparative genomics of chytrid fungi reveal insights into the obligate biotrophic and pathogenic lifestyle of Synchytrium endobioticum.</title>
        <authorList>
            <person name="van de Vossenberg B.T.L.H."/>
            <person name="Warris S."/>
            <person name="Nguyen H.D.T."/>
            <person name="van Gent-Pelzer M.P.E."/>
            <person name="Joly D.L."/>
            <person name="van de Geest H.C."/>
            <person name="Bonants P.J.M."/>
            <person name="Smith D.S."/>
            <person name="Levesque C.A."/>
            <person name="van der Lee T.A.J."/>
        </authorList>
    </citation>
    <scope>NUCLEOTIDE SEQUENCE [LARGE SCALE GENOMIC DNA]</scope>
    <source>
        <strain evidence="4 5">CBS 809.83</strain>
    </source>
</reference>
<feature type="compositionally biased region" description="Basic and acidic residues" evidence="2">
    <location>
        <begin position="951"/>
        <end position="966"/>
    </location>
</feature>
<comment type="caution">
    <text evidence="1">Lacks conserved residue(s) required for the propagation of feature annotation.</text>
</comment>
<dbReference type="InterPro" id="IPR054094">
    <property type="entry name" value="Androglobin_IV"/>
</dbReference>
<keyword evidence="5" id="KW-1185">Reference proteome</keyword>
<feature type="region of interest" description="Disordered" evidence="2">
    <location>
        <begin position="154"/>
        <end position="242"/>
    </location>
</feature>
<dbReference type="SMART" id="SM00230">
    <property type="entry name" value="CysPc"/>
    <property type="match status" value="1"/>
</dbReference>
<dbReference type="Pfam" id="PF00648">
    <property type="entry name" value="Peptidase_C2"/>
    <property type="match status" value="1"/>
</dbReference>
<feature type="region of interest" description="Disordered" evidence="2">
    <location>
        <begin position="940"/>
        <end position="966"/>
    </location>
</feature>
<feature type="compositionally biased region" description="Basic and acidic residues" evidence="2">
    <location>
        <begin position="209"/>
        <end position="222"/>
    </location>
</feature>
<dbReference type="STRING" id="109895.A0A507E8C8"/>
<evidence type="ECO:0000259" key="3">
    <source>
        <dbReference type="PROSITE" id="PS50203"/>
    </source>
</evidence>
<feature type="compositionally biased region" description="Polar residues" evidence="2">
    <location>
        <begin position="1209"/>
        <end position="1228"/>
    </location>
</feature>
<dbReference type="InterPro" id="IPR053033">
    <property type="entry name" value="Androglobin-like"/>
</dbReference>
<evidence type="ECO:0000256" key="1">
    <source>
        <dbReference type="PROSITE-ProRule" id="PRU00239"/>
    </source>
</evidence>
<accession>A0A507E8C8</accession>
<protein>
    <recommendedName>
        <fullName evidence="3">Calpain catalytic domain-containing protein</fullName>
    </recommendedName>
</protein>
<name>A0A507E8C8_9FUNG</name>
<sequence length="1365" mass="148354">MKKAGSSSKDRLAKSGSTKKRASSAGGQQANAGGGTGGAGGAGAGGLVPAVEESQDPPIVIWPEWSDAEIAAEKWAGKHVFEDPEGLAWLPRSLRGMVDSYKRPSEMTPEGQTPICIQPLHMEDDIFHSSTPSSAGSMGFGPLMMSPGISYIGSKPSTVDGGSTHISHPADAMPEFPDAVDGETGDGLAPGEDGEVRKSSAESGPKPDVGSKPHTAPEKQSVEEEPPIPPKPAEEDPSDQELLSGTSKLFQTNKHLLPSELMRAILCTLHFLYDQTKQSRAGTQGNANAIPDEFSPWDHIYPKAKDGLPTYNVSGKYIIKLFWLGAWRRVTVDDRIPVDAEGKPLVVSSPVTHEIWPMLLTKALLKVVASSYKDVESACEFGDFDVFHTLKGWLPEKLSLDGKPALQMWNIISGLNLRAFQALPVAAASMTGAGAAAGAVSSRTSISQGNPVNQVKDRINAAGGQGDRSNMTSAQGTRTGAAAGAMSAVTAAGKQSSYVVVMVWREGEDNPDKVDLVNMSCHFRVIDIRESANASNPHTQRLIRLRSYFSCGYRTRRPGDGKGNTKIVEEVSDAASEATDYWMPFSEFVRTFRYFTVYHNQGSFKFVKSIASNIPDPVKANDGLRIPQVFYLSDTSRSLPVFLLLSTYGRVKNDSTSQISSVLVEEYDWKGTADRVDVLRTATNAALTSYWRIPAGWSRLQAYRFVINCPTVYSLSVWARDEFMVEEEGKYMSEKLDLHVRDIDDSFAAQPANSWFVFFKNVLRFTQPRFLSASIYVPEYMQPTTCLRVVDNDTGQEIPLVFYTLRPRTYMPNKNGYTFLADCRTTSAKPAGKWKLRYVTETAPVIPPERPVELWTKPIVQDLEDVCTPNKHNILFRQVVRVKDAPTNSVSLQLTFTFPTVWLKLQVFDNDVEIQTARGKGVATIHVLNLMQTDDPLAVAAPPAGTGGGKAGEKGEKKGKGESRDAKNDAAVVAAAAASTAAVSELPALPKHKYIIQGSIENVDLTKLVGMLSAAPNLLGEPNRPQSRGPKAPAPTASAKKKRSATVSGSSGPAITGPNSKEIANSAGGGSDDKSGAGGGATSDLFWRLRIIGTDVASLSVARDTEKEDRYRAVKDSWEVAQQGRAARAREARDQYLKQVESGMIRPIVITGIGGRDVPYKPWTIYGTRAATRLAKLGKTESRNSVAKSGIVGTSAMSMEFPQGGDAASLSSRPNTASRPPTARSSRPASALKKEPRVLSPSEIAARDAERESQHAEHEQYQETVRRLRAQDRERRAHTRQMYLDKLEEKARQVESFKDLDIVLRDAYRQKVTREFQELQAKAQAAMEAAARESALAAEMNAETETAPPAASEKDKAKKRVTGKR</sequence>
<dbReference type="GO" id="GO:0004198">
    <property type="term" value="F:calcium-dependent cysteine-type endopeptidase activity"/>
    <property type="evidence" value="ECO:0007669"/>
    <property type="project" value="InterPro"/>
</dbReference>
<evidence type="ECO:0000256" key="2">
    <source>
        <dbReference type="SAM" id="MobiDB-lite"/>
    </source>
</evidence>
<dbReference type="PANTHER" id="PTHR46298:SF1">
    <property type="entry name" value="ANDROGLOBIN"/>
    <property type="match status" value="1"/>
</dbReference>
<feature type="compositionally biased region" description="Gly residues" evidence="2">
    <location>
        <begin position="32"/>
        <end position="46"/>
    </location>
</feature>
<feature type="region of interest" description="Disordered" evidence="2">
    <location>
        <begin position="1336"/>
        <end position="1365"/>
    </location>
</feature>
<dbReference type="EMBL" id="QEAQ01000016">
    <property type="protein sequence ID" value="TPX60309.1"/>
    <property type="molecule type" value="Genomic_DNA"/>
</dbReference>
<proteinExistence type="predicted"/>
<dbReference type="GO" id="GO:0006508">
    <property type="term" value="P:proteolysis"/>
    <property type="evidence" value="ECO:0007669"/>
    <property type="project" value="InterPro"/>
</dbReference>
<dbReference type="SUPFAM" id="SSF54001">
    <property type="entry name" value="Cysteine proteinases"/>
    <property type="match status" value="1"/>
</dbReference>
<feature type="domain" description="Calpain catalytic" evidence="3">
    <location>
        <begin position="305"/>
        <end position="601"/>
    </location>
</feature>
<dbReference type="InterPro" id="IPR038765">
    <property type="entry name" value="Papain-like_cys_pep_sf"/>
</dbReference>
<feature type="region of interest" description="Disordered" evidence="2">
    <location>
        <begin position="1018"/>
        <end position="1078"/>
    </location>
</feature>
<dbReference type="Pfam" id="PF22069">
    <property type="entry name" value="Androglobin_IV"/>
    <property type="match status" value="1"/>
</dbReference>
<feature type="region of interest" description="Disordered" evidence="2">
    <location>
        <begin position="1"/>
        <end position="55"/>
    </location>
</feature>
<dbReference type="InterPro" id="IPR001300">
    <property type="entry name" value="Peptidase_C2_calpain_cat"/>
</dbReference>
<evidence type="ECO:0000313" key="5">
    <source>
        <dbReference type="Proteomes" id="UP000318582"/>
    </source>
</evidence>
<gene>
    <name evidence="4" type="ORF">PhCBS80983_g01882</name>
</gene>
<comment type="caution">
    <text evidence="4">The sequence shown here is derived from an EMBL/GenBank/DDBJ whole genome shotgun (WGS) entry which is preliminary data.</text>
</comment>
<feature type="compositionally biased region" description="Basic and acidic residues" evidence="2">
    <location>
        <begin position="1245"/>
        <end position="1262"/>
    </location>
</feature>
<feature type="compositionally biased region" description="Polar residues" evidence="2">
    <location>
        <begin position="155"/>
        <end position="166"/>
    </location>
</feature>
<feature type="region of interest" description="Disordered" evidence="2">
    <location>
        <begin position="1197"/>
        <end position="1262"/>
    </location>
</feature>
<feature type="compositionally biased region" description="Low complexity" evidence="2">
    <location>
        <begin position="1336"/>
        <end position="1351"/>
    </location>
</feature>
<organism evidence="4 5">
    <name type="scientific">Powellomyces hirtus</name>
    <dbReference type="NCBI Taxonomy" id="109895"/>
    <lineage>
        <taxon>Eukaryota</taxon>
        <taxon>Fungi</taxon>
        <taxon>Fungi incertae sedis</taxon>
        <taxon>Chytridiomycota</taxon>
        <taxon>Chytridiomycota incertae sedis</taxon>
        <taxon>Chytridiomycetes</taxon>
        <taxon>Spizellomycetales</taxon>
        <taxon>Powellomycetaceae</taxon>
        <taxon>Powellomyces</taxon>
    </lineage>
</organism>